<feature type="compositionally biased region" description="Acidic residues" evidence="1">
    <location>
        <begin position="10"/>
        <end position="19"/>
    </location>
</feature>
<dbReference type="PhylomeDB" id="A0A0G4GZA2"/>
<dbReference type="Proteomes" id="UP000041254">
    <property type="component" value="Unassembled WGS sequence"/>
</dbReference>
<feature type="compositionally biased region" description="Gly residues" evidence="1">
    <location>
        <begin position="38"/>
        <end position="50"/>
    </location>
</feature>
<organism evidence="2 3">
    <name type="scientific">Vitrella brassicaformis (strain CCMP3155)</name>
    <dbReference type="NCBI Taxonomy" id="1169540"/>
    <lineage>
        <taxon>Eukaryota</taxon>
        <taxon>Sar</taxon>
        <taxon>Alveolata</taxon>
        <taxon>Colpodellida</taxon>
        <taxon>Vitrellaceae</taxon>
        <taxon>Vitrella</taxon>
    </lineage>
</organism>
<dbReference type="VEuPathDB" id="CryptoDB:Vbra_4634"/>
<protein>
    <submittedName>
        <fullName evidence="2">Uncharacterized protein</fullName>
    </submittedName>
</protein>
<dbReference type="InParanoid" id="A0A0G4GZA2"/>
<accession>A0A0G4GZA2</accession>
<evidence type="ECO:0000313" key="2">
    <source>
        <dbReference type="EMBL" id="CEM36496.1"/>
    </source>
</evidence>
<name>A0A0G4GZA2_VITBC</name>
<gene>
    <name evidence="2" type="ORF">Vbra_4634</name>
</gene>
<reference evidence="2 3" key="1">
    <citation type="submission" date="2014-11" db="EMBL/GenBank/DDBJ databases">
        <authorList>
            <person name="Zhu J."/>
            <person name="Qi W."/>
            <person name="Song R."/>
        </authorList>
    </citation>
    <scope>NUCLEOTIDE SEQUENCE [LARGE SCALE GENOMIC DNA]</scope>
</reference>
<evidence type="ECO:0000313" key="3">
    <source>
        <dbReference type="Proteomes" id="UP000041254"/>
    </source>
</evidence>
<proteinExistence type="predicted"/>
<dbReference type="EMBL" id="CDMY01000896">
    <property type="protein sequence ID" value="CEM36496.1"/>
    <property type="molecule type" value="Genomic_DNA"/>
</dbReference>
<keyword evidence="3" id="KW-1185">Reference proteome</keyword>
<dbReference type="AlphaFoldDB" id="A0A0G4GZA2"/>
<feature type="region of interest" description="Disordered" evidence="1">
    <location>
        <begin position="1"/>
        <end position="87"/>
    </location>
</feature>
<sequence length="118" mass="12037">MASAGPADGGDGDEDDVAVEEQHDGSAQPDGPDRNGVDSGGGVSRVGGQQGTRQNGGPSLPRGWKSCGNGVDVHVPPGTSGASSRLSEAILRRTITDAQHMTQLIQRQRADPNVEPGL</sequence>
<evidence type="ECO:0000256" key="1">
    <source>
        <dbReference type="SAM" id="MobiDB-lite"/>
    </source>
</evidence>